<dbReference type="EMBL" id="CP030840">
    <property type="protein sequence ID" value="AXC14583.1"/>
    <property type="molecule type" value="Genomic_DNA"/>
</dbReference>
<evidence type="ECO:0000313" key="2">
    <source>
        <dbReference type="Proteomes" id="UP000253606"/>
    </source>
</evidence>
<proteinExistence type="predicted"/>
<dbReference type="InterPro" id="IPR011006">
    <property type="entry name" value="CheY-like_superfamily"/>
</dbReference>
<reference evidence="1 2" key="1">
    <citation type="journal article" date="2018" name="Front. Microbiol.">
        <title>Hydrolytic Capabilities as a Key to Environmental Success: Chitinolytic and Cellulolytic Acidobacteria From Acidic Sub-arctic Soils and Boreal Peatlands.</title>
        <authorList>
            <person name="Belova S.E."/>
            <person name="Ravin N.V."/>
            <person name="Pankratov T.A."/>
            <person name="Rakitin A.L."/>
            <person name="Ivanova A.A."/>
            <person name="Beletsky A.V."/>
            <person name="Mardanov A.V."/>
            <person name="Sinninghe Damste J.S."/>
            <person name="Dedysh S.N."/>
        </authorList>
    </citation>
    <scope>NUCLEOTIDE SEQUENCE [LARGE SCALE GENOMIC DNA]</scope>
    <source>
        <strain evidence="1 2">SBC82</strain>
    </source>
</reference>
<dbReference type="KEGG" id="abas:ACPOL_5333"/>
<keyword evidence="2" id="KW-1185">Reference proteome</keyword>
<accession>A0A2Z5G5S1</accession>
<protein>
    <recommendedName>
        <fullName evidence="3">Response regulatory domain-containing protein</fullName>
    </recommendedName>
</protein>
<dbReference type="Proteomes" id="UP000253606">
    <property type="component" value="Chromosome"/>
</dbReference>
<sequence length="54" mass="5697">MRAGAAAFLQKPVNGDVLLQTIGSCLARPEARVVQNTYSVSAQPSKAETFAFGK</sequence>
<name>A0A2Z5G5S1_9BACT</name>
<organism evidence="1 2">
    <name type="scientific">Acidisarcina polymorpha</name>
    <dbReference type="NCBI Taxonomy" id="2211140"/>
    <lineage>
        <taxon>Bacteria</taxon>
        <taxon>Pseudomonadati</taxon>
        <taxon>Acidobacteriota</taxon>
        <taxon>Terriglobia</taxon>
        <taxon>Terriglobales</taxon>
        <taxon>Acidobacteriaceae</taxon>
        <taxon>Acidisarcina</taxon>
    </lineage>
</organism>
<gene>
    <name evidence="1" type="ORF">ACPOL_5333</name>
</gene>
<dbReference type="AlphaFoldDB" id="A0A2Z5G5S1"/>
<evidence type="ECO:0008006" key="3">
    <source>
        <dbReference type="Google" id="ProtNLM"/>
    </source>
</evidence>
<dbReference type="SUPFAM" id="SSF52172">
    <property type="entry name" value="CheY-like"/>
    <property type="match status" value="1"/>
</dbReference>
<evidence type="ECO:0000313" key="1">
    <source>
        <dbReference type="EMBL" id="AXC14583.1"/>
    </source>
</evidence>